<dbReference type="GO" id="GO:0004312">
    <property type="term" value="F:fatty acid synthase activity"/>
    <property type="evidence" value="ECO:0007669"/>
    <property type="project" value="TreeGrafter"/>
</dbReference>
<evidence type="ECO:0000313" key="7">
    <source>
        <dbReference type="Proteomes" id="UP000325433"/>
    </source>
</evidence>
<feature type="domain" description="PKS/mFAS DH" evidence="5">
    <location>
        <begin position="1"/>
        <end position="142"/>
    </location>
</feature>
<protein>
    <submittedName>
        <fullName evidence="6">Polyketide synthase dehydratase-domain-containing protein</fullName>
    </submittedName>
</protein>
<evidence type="ECO:0000256" key="4">
    <source>
        <dbReference type="PROSITE-ProRule" id="PRU01363"/>
    </source>
</evidence>
<dbReference type="GO" id="GO:0006633">
    <property type="term" value="P:fatty acid biosynthetic process"/>
    <property type="evidence" value="ECO:0007669"/>
    <property type="project" value="TreeGrafter"/>
</dbReference>
<dbReference type="PROSITE" id="PS52019">
    <property type="entry name" value="PKS_MFAS_DH"/>
    <property type="match status" value="1"/>
</dbReference>
<dbReference type="InterPro" id="IPR042104">
    <property type="entry name" value="PKS_dehydratase_sf"/>
</dbReference>
<gene>
    <name evidence="6" type="ORF">BDV41DRAFT_269691</name>
</gene>
<accession>A0A5N6VXS4</accession>
<evidence type="ECO:0000256" key="2">
    <source>
        <dbReference type="ARBA" id="ARBA00022553"/>
    </source>
</evidence>
<reference evidence="7" key="1">
    <citation type="submission" date="2019-04" db="EMBL/GenBank/DDBJ databases">
        <title>Friends and foes A comparative genomics studyof 23 Aspergillus species from section Flavi.</title>
        <authorList>
            <consortium name="DOE Joint Genome Institute"/>
            <person name="Kjaerbolling I."/>
            <person name="Vesth T."/>
            <person name="Frisvad J.C."/>
            <person name="Nybo J.L."/>
            <person name="Theobald S."/>
            <person name="Kildgaard S."/>
            <person name="Isbrandt T."/>
            <person name="Kuo A."/>
            <person name="Sato A."/>
            <person name="Lyhne E.K."/>
            <person name="Kogle M.E."/>
            <person name="Wiebenga A."/>
            <person name="Kun R.S."/>
            <person name="Lubbers R.J."/>
            <person name="Makela M.R."/>
            <person name="Barry K."/>
            <person name="Chovatia M."/>
            <person name="Clum A."/>
            <person name="Daum C."/>
            <person name="Haridas S."/>
            <person name="He G."/>
            <person name="LaButti K."/>
            <person name="Lipzen A."/>
            <person name="Mondo S."/>
            <person name="Riley R."/>
            <person name="Salamov A."/>
            <person name="Simmons B.A."/>
            <person name="Magnuson J.K."/>
            <person name="Henrissat B."/>
            <person name="Mortensen U.H."/>
            <person name="Larsen T.O."/>
            <person name="Devries R.P."/>
            <person name="Grigoriev I.V."/>
            <person name="Machida M."/>
            <person name="Baker S.E."/>
            <person name="Andersen M.R."/>
        </authorList>
    </citation>
    <scope>NUCLEOTIDE SEQUENCE [LARGE SCALE GENOMIC DNA]</scope>
    <source>
        <strain evidence="7">CBS 130015</strain>
    </source>
</reference>
<sequence length="142" mass="15915">MEQCSSGRLTLFLSARQVDEHVLPSRPDSIPGLVPIDAEEFYESMNHIGLDYTGKFRKMENICRTRNYATSSTMKPPTDQDYGEELMVHPALLDMCFQTVIAAFCYPGDGSFWTPYLPTSINSIRVSPRGCIGGHDSRVMTV</sequence>
<dbReference type="InterPro" id="IPR049551">
    <property type="entry name" value="PKS_DH_C"/>
</dbReference>
<keyword evidence="2" id="KW-0597">Phosphoprotein</keyword>
<evidence type="ECO:0000256" key="1">
    <source>
        <dbReference type="ARBA" id="ARBA00022450"/>
    </source>
</evidence>
<dbReference type="Gene3D" id="3.10.129.110">
    <property type="entry name" value="Polyketide synthase dehydratase"/>
    <property type="match status" value="1"/>
</dbReference>
<feature type="region of interest" description="N-terminal hotdog fold" evidence="4">
    <location>
        <begin position="1"/>
        <end position="16"/>
    </location>
</feature>
<organism evidence="6 7">
    <name type="scientific">Aspergillus transmontanensis</name>
    <dbReference type="NCBI Taxonomy" id="1034304"/>
    <lineage>
        <taxon>Eukaryota</taxon>
        <taxon>Fungi</taxon>
        <taxon>Dikarya</taxon>
        <taxon>Ascomycota</taxon>
        <taxon>Pezizomycotina</taxon>
        <taxon>Eurotiomycetes</taxon>
        <taxon>Eurotiomycetidae</taxon>
        <taxon>Eurotiales</taxon>
        <taxon>Aspergillaceae</taxon>
        <taxon>Aspergillus</taxon>
        <taxon>Aspergillus subgen. Circumdati</taxon>
    </lineage>
</organism>
<dbReference type="Pfam" id="PF14765">
    <property type="entry name" value="PS-DH"/>
    <property type="match status" value="1"/>
</dbReference>
<dbReference type="EMBL" id="ML738328">
    <property type="protein sequence ID" value="KAE8313122.1"/>
    <property type="molecule type" value="Genomic_DNA"/>
</dbReference>
<dbReference type="AlphaFoldDB" id="A0A5N6VXS4"/>
<proteinExistence type="predicted"/>
<evidence type="ECO:0000313" key="6">
    <source>
        <dbReference type="EMBL" id="KAE8313122.1"/>
    </source>
</evidence>
<evidence type="ECO:0000259" key="5">
    <source>
        <dbReference type="PROSITE" id="PS52019"/>
    </source>
</evidence>
<dbReference type="InterPro" id="IPR050091">
    <property type="entry name" value="PKS_NRPS_Biosynth_Enz"/>
</dbReference>
<dbReference type="InterPro" id="IPR049900">
    <property type="entry name" value="PKS_mFAS_DH"/>
</dbReference>
<dbReference type="PANTHER" id="PTHR43775">
    <property type="entry name" value="FATTY ACID SYNTHASE"/>
    <property type="match status" value="1"/>
</dbReference>
<dbReference type="GO" id="GO:0044550">
    <property type="term" value="P:secondary metabolite biosynthetic process"/>
    <property type="evidence" value="ECO:0007669"/>
    <property type="project" value="TreeGrafter"/>
</dbReference>
<comment type="caution">
    <text evidence="4">Lacks conserved residue(s) required for the propagation of feature annotation.</text>
</comment>
<evidence type="ECO:0000256" key="3">
    <source>
        <dbReference type="ARBA" id="ARBA00022679"/>
    </source>
</evidence>
<dbReference type="Proteomes" id="UP000325433">
    <property type="component" value="Unassembled WGS sequence"/>
</dbReference>
<keyword evidence="1" id="KW-0596">Phosphopantetheine</keyword>
<dbReference type="PANTHER" id="PTHR43775:SF20">
    <property type="entry name" value="HYBRID PKS-NRPS SYNTHETASE APDA"/>
    <property type="match status" value="1"/>
</dbReference>
<keyword evidence="3" id="KW-0808">Transferase</keyword>
<keyword evidence="7" id="KW-1185">Reference proteome</keyword>
<name>A0A5N6VXS4_9EURO</name>
<feature type="region of interest" description="C-terminal hotdog fold" evidence="4">
    <location>
        <begin position="33"/>
        <end position="142"/>
    </location>
</feature>